<comment type="caution">
    <text evidence="2">The sequence shown here is derived from an EMBL/GenBank/DDBJ whole genome shotgun (WGS) entry which is preliminary data.</text>
</comment>
<name>A0ABP8CAR3_9FLAO</name>
<sequence length="265" mass="29721">MKHIVAILGVGIVFLGACFSFTSSTPAPKNVFITQPEGKYNCESPSETQDWINPFPKGGLGTVYTTSEKVNPQGNKLFKVKQNSIEVLYDWKGNKAPFGIITTKKAYSAFNLELEYKWGKRKFAPRLNAKRDAGILFHIQGKKVVWPSSLECQIQENDTGDLWVIKGPKVTVIEKDSTETILDSGGEQSFLQNVKYDNYETSSWNKIRLEVRGAESAKFFVNDKLVNEIKDFKDNAGKVLNKGLIALQAEGAELTYRNVKIQEVK</sequence>
<gene>
    <name evidence="2" type="ORF">GCM10022291_21670</name>
</gene>
<protein>
    <recommendedName>
        <fullName evidence="1">3-keto-alpha-glucoside-1,2-lyase/3-keto-2-hydroxy-glucal hydratase domain-containing protein</fullName>
    </recommendedName>
</protein>
<proteinExistence type="predicted"/>
<dbReference type="Pfam" id="PF06439">
    <property type="entry name" value="3keto-disac_hyd"/>
    <property type="match status" value="1"/>
</dbReference>
<dbReference type="PROSITE" id="PS51257">
    <property type="entry name" value="PROKAR_LIPOPROTEIN"/>
    <property type="match status" value="1"/>
</dbReference>
<organism evidence="2 3">
    <name type="scientific">Postechiella marina</name>
    <dbReference type="NCBI Taxonomy" id="943941"/>
    <lineage>
        <taxon>Bacteria</taxon>
        <taxon>Pseudomonadati</taxon>
        <taxon>Bacteroidota</taxon>
        <taxon>Flavobacteriia</taxon>
        <taxon>Flavobacteriales</taxon>
        <taxon>Flavobacteriaceae</taxon>
        <taxon>Postechiella</taxon>
    </lineage>
</organism>
<evidence type="ECO:0000259" key="1">
    <source>
        <dbReference type="Pfam" id="PF06439"/>
    </source>
</evidence>
<accession>A0ABP8CAR3</accession>
<dbReference type="Proteomes" id="UP001501496">
    <property type="component" value="Unassembled WGS sequence"/>
</dbReference>
<keyword evidence="3" id="KW-1185">Reference proteome</keyword>
<dbReference type="EMBL" id="BAABCA010000004">
    <property type="protein sequence ID" value="GAA4236702.1"/>
    <property type="molecule type" value="Genomic_DNA"/>
</dbReference>
<reference evidence="3" key="1">
    <citation type="journal article" date="2019" name="Int. J. Syst. Evol. Microbiol.">
        <title>The Global Catalogue of Microorganisms (GCM) 10K type strain sequencing project: providing services to taxonomists for standard genome sequencing and annotation.</title>
        <authorList>
            <consortium name="The Broad Institute Genomics Platform"/>
            <consortium name="The Broad Institute Genome Sequencing Center for Infectious Disease"/>
            <person name="Wu L."/>
            <person name="Ma J."/>
        </authorList>
    </citation>
    <scope>NUCLEOTIDE SEQUENCE [LARGE SCALE GENOMIC DNA]</scope>
    <source>
        <strain evidence="3">JCM 17630</strain>
    </source>
</reference>
<dbReference type="InterPro" id="IPR010496">
    <property type="entry name" value="AL/BT2_dom"/>
</dbReference>
<evidence type="ECO:0000313" key="2">
    <source>
        <dbReference type="EMBL" id="GAA4236702.1"/>
    </source>
</evidence>
<feature type="domain" description="3-keto-alpha-glucoside-1,2-lyase/3-keto-2-hydroxy-glucal hydratase" evidence="1">
    <location>
        <begin position="73"/>
        <end position="262"/>
    </location>
</feature>
<evidence type="ECO:0000313" key="3">
    <source>
        <dbReference type="Proteomes" id="UP001501496"/>
    </source>
</evidence>
<dbReference type="RefSeq" id="WP_344788251.1">
    <property type="nucleotide sequence ID" value="NZ_BAABCA010000004.1"/>
</dbReference>
<dbReference type="Gene3D" id="2.60.120.560">
    <property type="entry name" value="Exo-inulinase, domain 1"/>
    <property type="match status" value="1"/>
</dbReference>